<sequence length="1072" mass="121185">MAGSREKNKFFDAFISYGRADSKDFAFDLHDRLSQAGYRVWFDQNDIPLGVDFQDQINDGLDKSDNFIYIISPHSVNSPYCAKEIELAVARNKRIIPLLHVEEISHDTWQQRHPQGTPEDWLAYTAAGKHSVFPQMPVSIGKVNWIYFRPGMDDDQASFGGLLALLDRDRDYVHDHTELLCRAMDWQRHQCQTRYLLTGDQLKTAESWLKTQFTDRQPPCLPTSLQCEFICESLKNANNLMTQVFIAYAETDRDLREKIHCSLMREGITVWINRTDLAGGTEFQNQIDRGIEEADNIVVLISPQAVASPHCQQVVAYGYSLKKRIIPLLISSTDLTYIPEDIRALQFIDFSQWENGTSYDIAINKLIKEVQNNAPYHYQHKMLLTQALKWQRQQRNPSILLRGYGLRQMESWYQIAKQNTVYSLVAAQAEFLDESRKQPPHQTFNVFISYSRADADFARKLNENLQIQGMFTWFDQENIDTGKDFQTEIYKGIENSENFLFIISPSSVSSPYASAEIEYASQLNKRFVAVLHREAPPSSLHPAIATVQWIDFRRRGSDFLSNFGELVRFLASDPLYIQNHTRLLVKANEWEQSGRDDGFLLRGKDLSQALQWLQETQKRSPKATALQEAYLTASRRLPHRRLSLKSLVGTTVVATVVVIVARLLGATQGAELRAYDTLMQWRPSEPPDQRLVVVEVDAASTRWLRSQLIAGRYQPGLGTIPDAALADLLDTVARHEPRVLALDFYRDFQAQSVVADRLKTMDNLVMLCKGSTVDEQGLPVEGYSPPPEVPAVAVAQRVGFSDFSEDGEKMIRRHYLLKLPDEQFCPVDQAFSLVLAQRFLVAEGQGYGSPYVEEGGEVYLAKIMTLGPRSLPALWVWGGGYRDMNLLQGYQMMVNFRSSPSLDNSRLPSAPLHFAPRVSFKAVLTGELTAAQLDSLFRDRLVLIGFSDRADPTSDFWSTPLGELPGVYVQGQLASQLISAVLDDRPLIWWWNWGWESLWIGFWASLAAVWVWAVSPLGQRLLGGVALGLGLTALCYGVLVASGGWLPWVPPLLAMGLAGLGVAGLTQRLRNP</sequence>
<dbReference type="STRING" id="317619.GCA_000332315_04150"/>
<name>A0A0M2Q550_PROHO</name>
<dbReference type="GO" id="GO:0007165">
    <property type="term" value="P:signal transduction"/>
    <property type="evidence" value="ECO:0007669"/>
    <property type="project" value="InterPro"/>
</dbReference>
<dbReference type="eggNOG" id="COG2319">
    <property type="taxonomic scope" value="Bacteria"/>
</dbReference>
<feature type="domain" description="TIR" evidence="2">
    <location>
        <begin position="240"/>
        <end position="371"/>
    </location>
</feature>
<evidence type="ECO:0000313" key="4">
    <source>
        <dbReference type="Proteomes" id="UP000034681"/>
    </source>
</evidence>
<accession>A0A0M2Q550</accession>
<keyword evidence="1" id="KW-0472">Membrane</keyword>
<dbReference type="eggNOG" id="COG4252">
    <property type="taxonomic scope" value="Bacteria"/>
</dbReference>
<dbReference type="PANTHER" id="PTHR47508">
    <property type="entry name" value="SAM DOMAIN-CONTAINING PROTEIN-RELATED"/>
    <property type="match status" value="1"/>
</dbReference>
<dbReference type="Gene3D" id="3.40.50.10140">
    <property type="entry name" value="Toll/interleukin-1 receptor homology (TIR) domain"/>
    <property type="match status" value="3"/>
</dbReference>
<evidence type="ECO:0000259" key="2">
    <source>
        <dbReference type="PROSITE" id="PS50104"/>
    </source>
</evidence>
<keyword evidence="4" id="KW-1185">Reference proteome</keyword>
<proteinExistence type="predicted"/>
<dbReference type="Pfam" id="PF13676">
    <property type="entry name" value="TIR_2"/>
    <property type="match status" value="3"/>
</dbReference>
<keyword evidence="1" id="KW-0812">Transmembrane</keyword>
<dbReference type="PROSITE" id="PS50104">
    <property type="entry name" value="TIR"/>
    <property type="match status" value="3"/>
</dbReference>
<feature type="transmembrane region" description="Helical" evidence="1">
    <location>
        <begin position="989"/>
        <end position="1014"/>
    </location>
</feature>
<dbReference type="InterPro" id="IPR007890">
    <property type="entry name" value="CHASE2"/>
</dbReference>
<organism evidence="3 4">
    <name type="scientific">Prochlorothrix hollandica PCC 9006 = CALU 1027</name>
    <dbReference type="NCBI Taxonomy" id="317619"/>
    <lineage>
        <taxon>Bacteria</taxon>
        <taxon>Bacillati</taxon>
        <taxon>Cyanobacteriota</taxon>
        <taxon>Cyanophyceae</taxon>
        <taxon>Prochlorotrichales</taxon>
        <taxon>Prochlorotrichaceae</taxon>
        <taxon>Prochlorothrix</taxon>
    </lineage>
</organism>
<dbReference type="InterPro" id="IPR035897">
    <property type="entry name" value="Toll_tir_struct_dom_sf"/>
</dbReference>
<reference evidence="3" key="1">
    <citation type="submission" date="2012-04" db="EMBL/GenBank/DDBJ databases">
        <authorList>
            <person name="Borisov I.G."/>
            <person name="Ivanikova N.V."/>
            <person name="Pinevich A.V."/>
        </authorList>
    </citation>
    <scope>NUCLEOTIDE SEQUENCE</scope>
    <source>
        <strain evidence="3">CALU 1027</strain>
    </source>
</reference>
<evidence type="ECO:0000256" key="1">
    <source>
        <dbReference type="SAM" id="Phobius"/>
    </source>
</evidence>
<dbReference type="SMART" id="SM01080">
    <property type="entry name" value="CHASE2"/>
    <property type="match status" value="1"/>
</dbReference>
<feature type="domain" description="TIR" evidence="2">
    <location>
        <begin position="9"/>
        <end position="128"/>
    </location>
</feature>
<dbReference type="SUPFAM" id="SSF52200">
    <property type="entry name" value="Toll/Interleukin receptor TIR domain"/>
    <property type="match status" value="3"/>
</dbReference>
<feature type="domain" description="TIR" evidence="2">
    <location>
        <begin position="442"/>
        <end position="588"/>
    </location>
</feature>
<protein>
    <recommendedName>
        <fullName evidence="2">TIR domain-containing protein</fullName>
    </recommendedName>
</protein>
<dbReference type="Proteomes" id="UP000034681">
    <property type="component" value="Unassembled WGS sequence"/>
</dbReference>
<dbReference type="PANTHER" id="PTHR47508:SF1">
    <property type="entry name" value="NON-SPECIFIC SERINE_THREONINE PROTEIN KINASE"/>
    <property type="match status" value="1"/>
</dbReference>
<dbReference type="AlphaFoldDB" id="A0A0M2Q550"/>
<gene>
    <name evidence="3" type="ORF">PROH_04335</name>
</gene>
<keyword evidence="1" id="KW-1133">Transmembrane helix</keyword>
<comment type="caution">
    <text evidence="3">The sequence shown here is derived from an EMBL/GenBank/DDBJ whole genome shotgun (WGS) entry which is preliminary data.</text>
</comment>
<evidence type="ECO:0000313" key="3">
    <source>
        <dbReference type="EMBL" id="KKJ01712.1"/>
    </source>
</evidence>
<dbReference type="EMBL" id="AJTX02000002">
    <property type="protein sequence ID" value="KKJ01712.1"/>
    <property type="molecule type" value="Genomic_DNA"/>
</dbReference>
<dbReference type="SMART" id="SM00255">
    <property type="entry name" value="TIR"/>
    <property type="match status" value="3"/>
</dbReference>
<dbReference type="Pfam" id="PF05226">
    <property type="entry name" value="CHASE2"/>
    <property type="match status" value="1"/>
</dbReference>
<dbReference type="InterPro" id="IPR000157">
    <property type="entry name" value="TIR_dom"/>
</dbReference>
<feature type="transmembrane region" description="Helical" evidence="1">
    <location>
        <begin position="1045"/>
        <end position="1066"/>
    </location>
</feature>
<feature type="transmembrane region" description="Helical" evidence="1">
    <location>
        <begin position="1021"/>
        <end position="1039"/>
    </location>
</feature>